<dbReference type="AlphaFoldDB" id="A0A6J7URQ4"/>
<dbReference type="SMART" id="SM00563">
    <property type="entry name" value="PlsC"/>
    <property type="match status" value="1"/>
</dbReference>
<feature type="region of interest" description="Disordered" evidence="1">
    <location>
        <begin position="352"/>
        <end position="371"/>
    </location>
</feature>
<name>A0A6J7URQ4_9ZZZZ</name>
<dbReference type="EMBL" id="CAFAAQ010000262">
    <property type="protein sequence ID" value="CAB4825383.1"/>
    <property type="molecule type" value="Genomic_DNA"/>
</dbReference>
<evidence type="ECO:0000256" key="1">
    <source>
        <dbReference type="SAM" id="MobiDB-lite"/>
    </source>
</evidence>
<keyword evidence="2" id="KW-0812">Transmembrane</keyword>
<reference evidence="8" key="1">
    <citation type="submission" date="2020-05" db="EMBL/GenBank/DDBJ databases">
        <authorList>
            <person name="Chiriac C."/>
            <person name="Salcher M."/>
            <person name="Ghai R."/>
            <person name="Kavagutti S V."/>
        </authorList>
    </citation>
    <scope>NUCLEOTIDE SEQUENCE</scope>
</reference>
<evidence type="ECO:0000313" key="4">
    <source>
        <dbReference type="EMBL" id="CAB4697407.1"/>
    </source>
</evidence>
<organism evidence="8">
    <name type="scientific">freshwater metagenome</name>
    <dbReference type="NCBI Taxonomy" id="449393"/>
    <lineage>
        <taxon>unclassified sequences</taxon>
        <taxon>metagenomes</taxon>
        <taxon>ecological metagenomes</taxon>
    </lineage>
</organism>
<evidence type="ECO:0000256" key="2">
    <source>
        <dbReference type="SAM" id="Phobius"/>
    </source>
</evidence>
<dbReference type="EMBL" id="CAFBPW010000161">
    <property type="protein sequence ID" value="CAB5036878.1"/>
    <property type="molecule type" value="Genomic_DNA"/>
</dbReference>
<evidence type="ECO:0000313" key="7">
    <source>
        <dbReference type="EMBL" id="CAB5036878.1"/>
    </source>
</evidence>
<sequence>MTAGLPPRVVRRVVLAPAMIALTAFLLAVTPVVLLVLAFLVRFLPGRWRALRMFWFLLVYLLRESLGTFGLLSLWVLSGFGWKLRSERFSRAHIRLTGWYLRGLVGSASKVLGLSLVTESVPDDLALGPTRAAALKHREGVTPVRPVLVFSRHAGAGDSFILVHLLINIYGRRPRIVLKDLLQLDPCVDIVLNRLPNRFISPNPPPGSGVVESIENLAADLESDGALLLFPEGGNFSERRRSRAIERLRQQGLDQAAQTAEGFAHVLPPRPAGAFAAIDASPDSDVLFVAHTGLEQLSTLGDLWSGLPLDREVRLTWWTVRHEDIPTDPNERVVWLYEWWERIDDWIEERRDPAHPSEPRLAPGELVVATD</sequence>
<dbReference type="Pfam" id="PF01553">
    <property type="entry name" value="Acyltransferase"/>
    <property type="match status" value="1"/>
</dbReference>
<protein>
    <submittedName>
        <fullName evidence="8">Unannotated protein</fullName>
    </submittedName>
</protein>
<accession>A0A6J7URQ4</accession>
<feature type="transmembrane region" description="Helical" evidence="2">
    <location>
        <begin position="20"/>
        <end position="41"/>
    </location>
</feature>
<dbReference type="GO" id="GO:0016746">
    <property type="term" value="F:acyltransferase activity"/>
    <property type="evidence" value="ECO:0007669"/>
    <property type="project" value="InterPro"/>
</dbReference>
<evidence type="ECO:0000313" key="6">
    <source>
        <dbReference type="EMBL" id="CAB4992941.1"/>
    </source>
</evidence>
<proteinExistence type="predicted"/>
<evidence type="ECO:0000313" key="5">
    <source>
        <dbReference type="EMBL" id="CAB4825383.1"/>
    </source>
</evidence>
<dbReference type="InterPro" id="IPR002123">
    <property type="entry name" value="Plipid/glycerol_acylTrfase"/>
</dbReference>
<feature type="domain" description="Phospholipid/glycerol acyltransferase" evidence="3">
    <location>
        <begin position="147"/>
        <end position="294"/>
    </location>
</feature>
<dbReference type="EMBL" id="CAFBQW010000207">
    <property type="protein sequence ID" value="CAB5068579.1"/>
    <property type="molecule type" value="Genomic_DNA"/>
</dbReference>
<dbReference type="EMBL" id="CAEZXS010000074">
    <property type="protein sequence ID" value="CAB4697407.1"/>
    <property type="molecule type" value="Genomic_DNA"/>
</dbReference>
<gene>
    <name evidence="4" type="ORF">UFOPK2582_00761</name>
    <name evidence="5" type="ORF">UFOPK3046_01977</name>
    <name evidence="6" type="ORF">UFOPK3914_01701</name>
    <name evidence="7" type="ORF">UFOPK4173_01306</name>
    <name evidence="8" type="ORF">UFOPK4354_01552</name>
</gene>
<feature type="transmembrane region" description="Helical" evidence="2">
    <location>
        <begin position="53"/>
        <end position="77"/>
    </location>
</feature>
<keyword evidence="2" id="KW-0472">Membrane</keyword>
<dbReference type="EMBL" id="CAFBOG010000199">
    <property type="protein sequence ID" value="CAB4992941.1"/>
    <property type="molecule type" value="Genomic_DNA"/>
</dbReference>
<keyword evidence="2" id="KW-1133">Transmembrane helix</keyword>
<evidence type="ECO:0000259" key="3">
    <source>
        <dbReference type="SMART" id="SM00563"/>
    </source>
</evidence>
<evidence type="ECO:0000313" key="8">
    <source>
        <dbReference type="EMBL" id="CAB5068579.1"/>
    </source>
</evidence>